<gene>
    <name evidence="1" type="ORF">LTS18_007269</name>
</gene>
<dbReference type="EMBL" id="JAWDJW010006515">
    <property type="protein sequence ID" value="KAK3064432.1"/>
    <property type="molecule type" value="Genomic_DNA"/>
</dbReference>
<comment type="caution">
    <text evidence="1">The sequence shown here is derived from an EMBL/GenBank/DDBJ whole genome shotgun (WGS) entry which is preliminary data.</text>
</comment>
<evidence type="ECO:0000313" key="1">
    <source>
        <dbReference type="EMBL" id="KAK3064432.1"/>
    </source>
</evidence>
<organism evidence="1 2">
    <name type="scientific">Coniosporium uncinatum</name>
    <dbReference type="NCBI Taxonomy" id="93489"/>
    <lineage>
        <taxon>Eukaryota</taxon>
        <taxon>Fungi</taxon>
        <taxon>Dikarya</taxon>
        <taxon>Ascomycota</taxon>
        <taxon>Pezizomycotina</taxon>
        <taxon>Dothideomycetes</taxon>
        <taxon>Dothideomycetes incertae sedis</taxon>
        <taxon>Coniosporium</taxon>
    </lineage>
</organism>
<evidence type="ECO:0000313" key="2">
    <source>
        <dbReference type="Proteomes" id="UP001186974"/>
    </source>
</evidence>
<reference evidence="1" key="1">
    <citation type="submission" date="2024-09" db="EMBL/GenBank/DDBJ databases">
        <title>Black Yeasts Isolated from many extreme environments.</title>
        <authorList>
            <person name="Coleine C."/>
            <person name="Stajich J.E."/>
            <person name="Selbmann L."/>
        </authorList>
    </citation>
    <scope>NUCLEOTIDE SEQUENCE</scope>
    <source>
        <strain evidence="1">CCFEE 5737</strain>
    </source>
</reference>
<keyword evidence="2" id="KW-1185">Reference proteome</keyword>
<name>A0ACC3DAF8_9PEZI</name>
<sequence length="75" mass="8757">MPESYLTSTQREALQELLHLEQPTKLICDRTGVSRRYVQLMRKRHEVFGTLEKPMKLKPGPEKVITEEAGDYLLE</sequence>
<proteinExistence type="predicted"/>
<dbReference type="Proteomes" id="UP001186974">
    <property type="component" value="Unassembled WGS sequence"/>
</dbReference>
<feature type="non-terminal residue" evidence="1">
    <location>
        <position position="75"/>
    </location>
</feature>
<protein>
    <submittedName>
        <fullName evidence="1">Uncharacterized protein</fullName>
    </submittedName>
</protein>
<accession>A0ACC3DAF8</accession>